<dbReference type="CDD" id="cd18773">
    <property type="entry name" value="PDC1_HK_sensor"/>
    <property type="match status" value="1"/>
</dbReference>
<organism evidence="2 3">
    <name type="scientific">Candidatus Thalassospirochaeta sargassi</name>
    <dbReference type="NCBI Taxonomy" id="3119039"/>
    <lineage>
        <taxon>Bacteria</taxon>
        <taxon>Pseudomonadati</taxon>
        <taxon>Spirochaetota</taxon>
        <taxon>Spirochaetia</taxon>
        <taxon>Spirochaetales</taxon>
        <taxon>Spirochaetaceae</taxon>
        <taxon>Candidatus Thalassospirochaeta</taxon>
    </lineage>
</organism>
<dbReference type="AlphaFoldDB" id="A0AAJ1MLT8"/>
<evidence type="ECO:0000313" key="3">
    <source>
        <dbReference type="Proteomes" id="UP001221217"/>
    </source>
</evidence>
<feature type="transmembrane region" description="Helical" evidence="1">
    <location>
        <begin position="292"/>
        <end position="314"/>
    </location>
</feature>
<keyword evidence="1" id="KW-1133">Transmembrane helix</keyword>
<accession>A0AAJ1MLT8</accession>
<dbReference type="EMBL" id="JAQQAL010000011">
    <property type="protein sequence ID" value="MDC7226025.1"/>
    <property type="molecule type" value="Genomic_DNA"/>
</dbReference>
<protein>
    <recommendedName>
        <fullName evidence="4">Cache domain-containing protein</fullName>
    </recommendedName>
</protein>
<feature type="transmembrane region" description="Helical" evidence="1">
    <location>
        <begin position="6"/>
        <end position="25"/>
    </location>
</feature>
<keyword evidence="1" id="KW-0472">Membrane</keyword>
<proteinExistence type="predicted"/>
<name>A0AAJ1MLT8_9SPIO</name>
<reference evidence="2 3" key="1">
    <citation type="submission" date="2022-12" db="EMBL/GenBank/DDBJ databases">
        <title>Metagenome assembled genome from gulf of manar.</title>
        <authorList>
            <person name="Kohli P."/>
            <person name="Pk S."/>
            <person name="Venkata Ramana C."/>
            <person name="Sasikala C."/>
        </authorList>
    </citation>
    <scope>NUCLEOTIDE SEQUENCE [LARGE SCALE GENOMIC DNA]</scope>
    <source>
        <strain evidence="2">JB008</strain>
    </source>
</reference>
<evidence type="ECO:0000256" key="1">
    <source>
        <dbReference type="SAM" id="Phobius"/>
    </source>
</evidence>
<sequence length="505" mass="56597">MSNLKPAYWILPIVIIAAFGFLLILDAINEIAGIKNYTRDTEMPLLGTAAAAIFDNIAMMYEKAGFQLLEDGYIVNWILNGEQDPDELSSYMKKVRDANDLLDASLISDVTEMYYGTDGRVLQLSPLNRERDGWYYHYRENSQDINIDSWYYPETDLLGLFINIPVFDSSGRYIGVTGGGVDASVFNKTFRALENDWDVRLYLVRPDGQLIYAENKEIMSGGAVSVDDLWSYPVIDTLVRMKNSPKGVVVSPDTDENLLWGEYLEIWDSYLIIERSGGILRQNVSSVLRRTIVIEILLIFLMLSFILVVLKITYGKAGESIAGSRVIVQYLQALIYILDRLVGTALTASGDEKIRIQQCRESVKSFLATDGDSRMHNMFNLNDIINDLVIEKASAFSRNGISIISRLRSVPLIVSGDEALFMFVLNDVLAYAGENAVRGSEIVLVSGKSPELVFIEAVFQSRDRIAEPELSVIEPVLQQFDLSVELKTSHSGNCILRLEVYSSGE</sequence>
<dbReference type="Proteomes" id="UP001221217">
    <property type="component" value="Unassembled WGS sequence"/>
</dbReference>
<evidence type="ECO:0008006" key="4">
    <source>
        <dbReference type="Google" id="ProtNLM"/>
    </source>
</evidence>
<evidence type="ECO:0000313" key="2">
    <source>
        <dbReference type="EMBL" id="MDC7226025.1"/>
    </source>
</evidence>
<comment type="caution">
    <text evidence="2">The sequence shown here is derived from an EMBL/GenBank/DDBJ whole genome shotgun (WGS) entry which is preliminary data.</text>
</comment>
<gene>
    <name evidence="2" type="ORF">PQJ61_04590</name>
</gene>
<keyword evidence="1" id="KW-0812">Transmembrane</keyword>